<organism evidence="3 4">
    <name type="scientific">Limimaricola soesokkakensis</name>
    <dbReference type="NCBI Taxonomy" id="1343159"/>
    <lineage>
        <taxon>Bacteria</taxon>
        <taxon>Pseudomonadati</taxon>
        <taxon>Pseudomonadota</taxon>
        <taxon>Alphaproteobacteria</taxon>
        <taxon>Rhodobacterales</taxon>
        <taxon>Paracoccaceae</taxon>
        <taxon>Limimaricola</taxon>
    </lineage>
</organism>
<evidence type="ECO:0000313" key="5">
    <source>
        <dbReference type="Proteomes" id="UP000240624"/>
    </source>
</evidence>
<keyword evidence="5" id="KW-1185">Reference proteome</keyword>
<evidence type="ECO:0000256" key="1">
    <source>
        <dbReference type="SAM" id="Phobius"/>
    </source>
</evidence>
<dbReference type="InterPro" id="IPR008407">
    <property type="entry name" value="Brnchd-chn_aa_trnsp_AzlD"/>
</dbReference>
<reference evidence="3 4" key="1">
    <citation type="submission" date="2017-03" db="EMBL/GenBank/DDBJ databases">
        <authorList>
            <person name="Afonso C.L."/>
            <person name="Miller P.J."/>
            <person name="Scott M.A."/>
            <person name="Spackman E."/>
            <person name="Goraichik I."/>
            <person name="Dimitrov K.M."/>
            <person name="Suarez D.L."/>
            <person name="Swayne D.E."/>
        </authorList>
    </citation>
    <scope>NUCLEOTIDE SEQUENCE [LARGE SCALE GENOMIC DNA]</scope>
    <source>
        <strain evidence="3 4">CECT 8367</strain>
    </source>
</reference>
<keyword evidence="1" id="KW-0812">Transmembrane</keyword>
<evidence type="ECO:0000313" key="2">
    <source>
        <dbReference type="EMBL" id="PSK85836.1"/>
    </source>
</evidence>
<dbReference type="RefSeq" id="WP_085896993.1">
    <property type="nucleotide sequence ID" value="NZ_FWFY01000008.1"/>
</dbReference>
<dbReference type="OrthoDB" id="6119856at2"/>
<dbReference type="AlphaFoldDB" id="A0A1X6ZNF2"/>
<dbReference type="Pfam" id="PF05437">
    <property type="entry name" value="AzlD"/>
    <property type="match status" value="1"/>
</dbReference>
<feature type="transmembrane region" description="Helical" evidence="1">
    <location>
        <begin position="74"/>
        <end position="102"/>
    </location>
</feature>
<feature type="transmembrane region" description="Helical" evidence="1">
    <location>
        <begin position="42"/>
        <end position="62"/>
    </location>
</feature>
<name>A0A1X6ZNF2_9RHOB</name>
<dbReference type="Proteomes" id="UP000240624">
    <property type="component" value="Unassembled WGS sequence"/>
</dbReference>
<dbReference type="Proteomes" id="UP000193495">
    <property type="component" value="Unassembled WGS sequence"/>
</dbReference>
<evidence type="ECO:0000313" key="3">
    <source>
        <dbReference type="EMBL" id="SLN56449.1"/>
    </source>
</evidence>
<proteinExistence type="predicted"/>
<keyword evidence="1" id="KW-0472">Membrane</keyword>
<dbReference type="EMBL" id="FWFY01000008">
    <property type="protein sequence ID" value="SLN56449.1"/>
    <property type="molecule type" value="Genomic_DNA"/>
</dbReference>
<evidence type="ECO:0000313" key="4">
    <source>
        <dbReference type="Proteomes" id="UP000193495"/>
    </source>
</evidence>
<gene>
    <name evidence="2" type="ORF">CLV79_10766</name>
    <name evidence="3" type="ORF">LOS8367_02674</name>
</gene>
<reference evidence="2 5" key="2">
    <citation type="submission" date="2018-03" db="EMBL/GenBank/DDBJ databases">
        <title>Genomic Encyclopedia of Archaeal and Bacterial Type Strains, Phase II (KMG-II): from individual species to whole genera.</title>
        <authorList>
            <person name="Goeker M."/>
        </authorList>
    </citation>
    <scope>NUCLEOTIDE SEQUENCE [LARGE SCALE GENOMIC DNA]</scope>
    <source>
        <strain evidence="2 5">DSM 29956</strain>
    </source>
</reference>
<sequence length="106" mass="10955">MIGAGEFWSLTLALGLGTFLIRFSFLGLLGGRQLPDWLLLHLKYVGVAVFPALIVPAVLWPAATGGETEAPRVIAALLAVAVGLRFGPVGAITAGLATLYAAQALL</sequence>
<feature type="transmembrane region" description="Helical" evidence="1">
    <location>
        <begin position="12"/>
        <end position="30"/>
    </location>
</feature>
<protein>
    <submittedName>
        <fullName evidence="3">Branched-chain amino acid transport protein (AzlD)</fullName>
    </submittedName>
    <submittedName>
        <fullName evidence="2">Branched-subunit amino acid transport protein</fullName>
    </submittedName>
</protein>
<keyword evidence="1" id="KW-1133">Transmembrane helix</keyword>
<accession>A0A1X6ZNF2</accession>
<dbReference type="EMBL" id="PYGB01000007">
    <property type="protein sequence ID" value="PSK85836.1"/>
    <property type="molecule type" value="Genomic_DNA"/>
</dbReference>